<evidence type="ECO:0000313" key="1">
    <source>
        <dbReference type="EMBL" id="GGU43514.1"/>
    </source>
</evidence>
<dbReference type="Proteomes" id="UP000649573">
    <property type="component" value="Unassembled WGS sequence"/>
</dbReference>
<gene>
    <name evidence="1" type="ORF">GCM10010178_40060</name>
</gene>
<evidence type="ECO:0000313" key="2">
    <source>
        <dbReference type="Proteomes" id="UP000649573"/>
    </source>
</evidence>
<organism evidence="1 2">
    <name type="scientific">Lentzea flava</name>
    <dbReference type="NCBI Taxonomy" id="103732"/>
    <lineage>
        <taxon>Bacteria</taxon>
        <taxon>Bacillati</taxon>
        <taxon>Actinomycetota</taxon>
        <taxon>Actinomycetes</taxon>
        <taxon>Pseudonocardiales</taxon>
        <taxon>Pseudonocardiaceae</taxon>
        <taxon>Lentzea</taxon>
    </lineage>
</organism>
<dbReference type="EMBL" id="BMRE01000016">
    <property type="protein sequence ID" value="GGU43514.1"/>
    <property type="molecule type" value="Genomic_DNA"/>
</dbReference>
<keyword evidence="2" id="KW-1185">Reference proteome</keyword>
<comment type="caution">
    <text evidence="1">The sequence shown here is derived from an EMBL/GenBank/DDBJ whole genome shotgun (WGS) entry which is preliminary data.</text>
</comment>
<sequence>MLARRPPTTEHAAKGMASGACRRLVFGNPDLPSPQVDGAAYTFCVLEALWRPLRRRDVYAKGTDKWGDPRTRLLDDTAWGSPGRGC</sequence>
<protein>
    <submittedName>
        <fullName evidence="1">Uncharacterized protein</fullName>
    </submittedName>
</protein>
<reference evidence="2" key="1">
    <citation type="journal article" date="2019" name="Int. J. Syst. Evol. Microbiol.">
        <title>The Global Catalogue of Microorganisms (GCM) 10K type strain sequencing project: providing services to taxonomists for standard genome sequencing and annotation.</title>
        <authorList>
            <consortium name="The Broad Institute Genomics Platform"/>
            <consortium name="The Broad Institute Genome Sequencing Center for Infectious Disease"/>
            <person name="Wu L."/>
            <person name="Ma J."/>
        </authorList>
    </citation>
    <scope>NUCLEOTIDE SEQUENCE [LARGE SCALE GENOMIC DNA]</scope>
    <source>
        <strain evidence="2">JCM 3296</strain>
    </source>
</reference>
<proteinExistence type="predicted"/>
<name>A0ABQ2UPG3_9PSEU</name>
<accession>A0ABQ2UPG3</accession>